<organism evidence="6">
    <name type="scientific">marine sediment metagenome</name>
    <dbReference type="NCBI Taxonomy" id="412755"/>
    <lineage>
        <taxon>unclassified sequences</taxon>
        <taxon>metagenomes</taxon>
        <taxon>ecological metagenomes</taxon>
    </lineage>
</organism>
<dbReference type="GO" id="GO:0003677">
    <property type="term" value="F:DNA binding"/>
    <property type="evidence" value="ECO:0007669"/>
    <property type="project" value="UniProtKB-KW"/>
</dbReference>
<dbReference type="InterPro" id="IPR007627">
    <property type="entry name" value="RNA_pol_sigma70_r2"/>
</dbReference>
<proteinExistence type="predicted"/>
<dbReference type="GO" id="GO:0006352">
    <property type="term" value="P:DNA-templated transcription initiation"/>
    <property type="evidence" value="ECO:0007669"/>
    <property type="project" value="InterPro"/>
</dbReference>
<evidence type="ECO:0000256" key="4">
    <source>
        <dbReference type="ARBA" id="ARBA00023163"/>
    </source>
</evidence>
<dbReference type="Pfam" id="PF04542">
    <property type="entry name" value="Sigma70_r2"/>
    <property type="match status" value="1"/>
</dbReference>
<dbReference type="InterPro" id="IPR014284">
    <property type="entry name" value="RNA_pol_sigma-70_dom"/>
</dbReference>
<dbReference type="InterPro" id="IPR013325">
    <property type="entry name" value="RNA_pol_sigma_r2"/>
</dbReference>
<sequence>MLENMLTTEQDFIRSASTGNKDAFGLIVKRYQTLICTIAYNATGNIGLSEDIAQDVFLVAWEKLQELRDPNKLCAWLCGIARNIVKEEIRQGQHDITRQALSFCSDYEITSTSIPPDDQAISEEEQKILWQSIEKIPD</sequence>
<keyword evidence="3" id="KW-0238">DNA-binding</keyword>
<evidence type="ECO:0000259" key="5">
    <source>
        <dbReference type="Pfam" id="PF04542"/>
    </source>
</evidence>
<dbReference type="PANTHER" id="PTHR43133:SF51">
    <property type="entry name" value="RNA POLYMERASE SIGMA FACTOR"/>
    <property type="match status" value="1"/>
</dbReference>
<evidence type="ECO:0000256" key="2">
    <source>
        <dbReference type="ARBA" id="ARBA00023082"/>
    </source>
</evidence>
<dbReference type="EMBL" id="BARW01019006">
    <property type="protein sequence ID" value="GAI90288.1"/>
    <property type="molecule type" value="Genomic_DNA"/>
</dbReference>
<dbReference type="NCBIfam" id="TIGR02937">
    <property type="entry name" value="sigma70-ECF"/>
    <property type="match status" value="1"/>
</dbReference>
<evidence type="ECO:0000313" key="6">
    <source>
        <dbReference type="EMBL" id="GAI90288.1"/>
    </source>
</evidence>
<dbReference type="InterPro" id="IPR039425">
    <property type="entry name" value="RNA_pol_sigma-70-like"/>
</dbReference>
<feature type="domain" description="RNA polymerase sigma-70 region 2" evidence="5">
    <location>
        <begin position="27"/>
        <end position="92"/>
    </location>
</feature>
<dbReference type="PROSITE" id="PS01063">
    <property type="entry name" value="SIGMA70_ECF"/>
    <property type="match status" value="1"/>
</dbReference>
<evidence type="ECO:0000256" key="3">
    <source>
        <dbReference type="ARBA" id="ARBA00023125"/>
    </source>
</evidence>
<accession>X1SBD0</accession>
<dbReference type="PANTHER" id="PTHR43133">
    <property type="entry name" value="RNA POLYMERASE ECF-TYPE SIGMA FACTO"/>
    <property type="match status" value="1"/>
</dbReference>
<feature type="non-terminal residue" evidence="6">
    <location>
        <position position="138"/>
    </location>
</feature>
<dbReference type="Gene3D" id="1.10.1740.10">
    <property type="match status" value="1"/>
</dbReference>
<dbReference type="InterPro" id="IPR000838">
    <property type="entry name" value="RNA_pol_sigma70_ECF_CS"/>
</dbReference>
<keyword evidence="2" id="KW-0731">Sigma factor</keyword>
<dbReference type="GO" id="GO:0016987">
    <property type="term" value="F:sigma factor activity"/>
    <property type="evidence" value="ECO:0007669"/>
    <property type="project" value="UniProtKB-KW"/>
</dbReference>
<dbReference type="AlphaFoldDB" id="X1SBD0"/>
<reference evidence="6" key="1">
    <citation type="journal article" date="2014" name="Front. Microbiol.">
        <title>High frequency of phylogenetically diverse reductive dehalogenase-homologous genes in deep subseafloor sedimentary metagenomes.</title>
        <authorList>
            <person name="Kawai M."/>
            <person name="Futagami T."/>
            <person name="Toyoda A."/>
            <person name="Takaki Y."/>
            <person name="Nishi S."/>
            <person name="Hori S."/>
            <person name="Arai W."/>
            <person name="Tsubouchi T."/>
            <person name="Morono Y."/>
            <person name="Uchiyama I."/>
            <person name="Ito T."/>
            <person name="Fujiyama A."/>
            <person name="Inagaki F."/>
            <person name="Takami H."/>
        </authorList>
    </citation>
    <scope>NUCLEOTIDE SEQUENCE</scope>
    <source>
        <strain evidence="6">Expedition CK06-06</strain>
    </source>
</reference>
<keyword evidence="1" id="KW-0805">Transcription regulation</keyword>
<keyword evidence="4" id="KW-0804">Transcription</keyword>
<evidence type="ECO:0000256" key="1">
    <source>
        <dbReference type="ARBA" id="ARBA00023015"/>
    </source>
</evidence>
<dbReference type="SUPFAM" id="SSF88946">
    <property type="entry name" value="Sigma2 domain of RNA polymerase sigma factors"/>
    <property type="match status" value="1"/>
</dbReference>
<gene>
    <name evidence="6" type="ORF">S12H4_32408</name>
</gene>
<protein>
    <recommendedName>
        <fullName evidence="5">RNA polymerase sigma-70 region 2 domain-containing protein</fullName>
    </recommendedName>
</protein>
<name>X1SBD0_9ZZZZ</name>
<comment type="caution">
    <text evidence="6">The sequence shown here is derived from an EMBL/GenBank/DDBJ whole genome shotgun (WGS) entry which is preliminary data.</text>
</comment>